<reference evidence="3" key="1">
    <citation type="submission" date="2023-08" db="EMBL/GenBank/DDBJ databases">
        <title>Emergence of clinically-relevant ST2 carbapenem-resistant Acinetobacter baumannii strains in hospital sewages in Zhejiang, East of China.</title>
        <authorList>
            <person name="Kaichao C."/>
            <person name="Zhang R."/>
        </authorList>
    </citation>
    <scope>NUCLEOTIDE SEQUENCE</scope>
    <source>
        <strain evidence="3">M-SY-60</strain>
    </source>
</reference>
<evidence type="ECO:0000313" key="3">
    <source>
        <dbReference type="EMBL" id="MDQ9069889.1"/>
    </source>
</evidence>
<feature type="domain" description="HPP transmembrane region" evidence="2">
    <location>
        <begin position="13"/>
        <end position="166"/>
    </location>
</feature>
<evidence type="ECO:0000259" key="2">
    <source>
        <dbReference type="Pfam" id="PF04982"/>
    </source>
</evidence>
<comment type="caution">
    <text evidence="3">The sequence shown here is derived from an EMBL/GenBank/DDBJ whole genome shotgun (WGS) entry which is preliminary data.</text>
</comment>
<name>A0AAW8JI00_9GAMM</name>
<feature type="transmembrane region" description="Helical" evidence="1">
    <location>
        <begin position="20"/>
        <end position="37"/>
    </location>
</feature>
<dbReference type="RefSeq" id="WP_308956036.1">
    <property type="nucleotide sequence ID" value="NZ_JAVICY010000011.1"/>
</dbReference>
<feature type="transmembrane region" description="Helical" evidence="1">
    <location>
        <begin position="67"/>
        <end position="86"/>
    </location>
</feature>
<dbReference type="InterPro" id="IPR007065">
    <property type="entry name" value="HPP"/>
</dbReference>
<dbReference type="EMBL" id="JAVIDA010000001">
    <property type="protein sequence ID" value="MDQ9069889.1"/>
    <property type="molecule type" value="Genomic_DNA"/>
</dbReference>
<organism evidence="3 4">
    <name type="scientific">Acinetobacter gerneri</name>
    <dbReference type="NCBI Taxonomy" id="202952"/>
    <lineage>
        <taxon>Bacteria</taxon>
        <taxon>Pseudomonadati</taxon>
        <taxon>Pseudomonadota</taxon>
        <taxon>Gammaproteobacteria</taxon>
        <taxon>Moraxellales</taxon>
        <taxon>Moraxellaceae</taxon>
        <taxon>Acinetobacter</taxon>
    </lineage>
</organism>
<feature type="transmembrane region" description="Helical" evidence="1">
    <location>
        <begin position="44"/>
        <end position="61"/>
    </location>
</feature>
<gene>
    <name evidence="3" type="ORF">RFH51_00200</name>
</gene>
<evidence type="ECO:0000256" key="1">
    <source>
        <dbReference type="SAM" id="Phobius"/>
    </source>
</evidence>
<accession>A0AAW8JI00</accession>
<keyword evidence="1" id="KW-0472">Membrane</keyword>
<feature type="transmembrane region" description="Helical" evidence="1">
    <location>
        <begin position="135"/>
        <end position="156"/>
    </location>
</feature>
<feature type="transmembrane region" description="Helical" evidence="1">
    <location>
        <begin position="93"/>
        <end position="110"/>
    </location>
</feature>
<proteinExistence type="predicted"/>
<protein>
    <submittedName>
        <fullName evidence="3">HPP family protein</fullName>
    </submittedName>
</protein>
<dbReference type="Proteomes" id="UP001243195">
    <property type="component" value="Unassembled WGS sequence"/>
</dbReference>
<keyword evidence="1" id="KW-1133">Transmembrane helix</keyword>
<keyword evidence="1" id="KW-0812">Transmembrane</keyword>
<dbReference type="InterPro" id="IPR058581">
    <property type="entry name" value="TM_HPP"/>
</dbReference>
<evidence type="ECO:0000313" key="4">
    <source>
        <dbReference type="Proteomes" id="UP001243195"/>
    </source>
</evidence>
<sequence length="181" mass="20044">MMYLFSGKEKLAPRASNPEILRSFLGGSLSILTLLIMGKLSNNIFIMAPFGATCVILYAVAQSPLAQPRNVILGHFISALVGLCFLKWFGVNLLSIAFSVGLAIALMQYFRCVHPPAGANPLVILLTAHSFDYHWSFLIFPVLTGAIALVCVAYFVNNFKTKQKWPNYGLALWESKKKSYH</sequence>
<dbReference type="AlphaFoldDB" id="A0AAW8JI00"/>
<dbReference type="Pfam" id="PF04982">
    <property type="entry name" value="TM_HPP"/>
    <property type="match status" value="1"/>
</dbReference>
<dbReference type="PANTHER" id="PTHR33741">
    <property type="entry name" value="TRANSMEMBRANE PROTEIN DDB_G0269096-RELATED"/>
    <property type="match status" value="1"/>
</dbReference>
<dbReference type="PANTHER" id="PTHR33741:SF5">
    <property type="entry name" value="TRANSMEMBRANE PROTEIN DDB_G0269096-RELATED"/>
    <property type="match status" value="1"/>
</dbReference>